<dbReference type="InterPro" id="IPR036383">
    <property type="entry name" value="TSP1_rpt_sf"/>
</dbReference>
<keyword evidence="4" id="KW-1185">Reference proteome</keyword>
<protein>
    <submittedName>
        <fullName evidence="3">Hypp4204 protein</fullName>
    </submittedName>
</protein>
<proteinExistence type="predicted"/>
<dbReference type="InterPro" id="IPR000884">
    <property type="entry name" value="TSP1_rpt"/>
</dbReference>
<sequence>MNVLEHQCDRTELLVPIVTLATRHIRYGSPFLNRVTSHGPNMRSAACVWLLSVTLLNMQGCAVNQFVPFHARGNTGLARRSSMFPHPAFQPHPVIHDNFPQDETDVTDEDMYGRYDYPGMLNGEPSIDNLIGRIREEMARSDGDPQHLAQLRLAIAKAREALERGGADSNPATAARNEVGRVSEAEREEEVKELAAKIGQSLEKSDEQMKASQLGEQHNYDVREPSAAFGNHREDWESLPDYTQRGADGVVVAPHIWEQEREINHQGLVTDQFEEYPEYPLMMNDENAQAEMLLHLMHNRAEWSGWSRCQGQCGTGYRTRTRGCRVRGRWPCEEQTAAEACPLKNECEDPRGYIAGTIVVSVLAALLVLMLAVLLLLPKVQKYRISRWESEREAFIQANLKKKGSMPDRPPPAAPRPASTLPKLPSGEHVYLSLSEVKVGGKTYLAPTGTSAEDCVYLTPSQINPPKSEGPENEEGTRDEENAYLELAGAN</sequence>
<gene>
    <name evidence="3" type="primary">Hypp4204</name>
    <name evidence="3" type="ORF">BLAG_LOCUS22185</name>
</gene>
<feature type="region of interest" description="Disordered" evidence="1">
    <location>
        <begin position="163"/>
        <end position="194"/>
    </location>
</feature>
<evidence type="ECO:0000256" key="1">
    <source>
        <dbReference type="SAM" id="MobiDB-lite"/>
    </source>
</evidence>
<feature type="region of interest" description="Disordered" evidence="1">
    <location>
        <begin position="458"/>
        <end position="491"/>
    </location>
</feature>
<evidence type="ECO:0000313" key="3">
    <source>
        <dbReference type="EMBL" id="CAH1269583.1"/>
    </source>
</evidence>
<feature type="transmembrane region" description="Helical" evidence="2">
    <location>
        <begin position="353"/>
        <end position="377"/>
    </location>
</feature>
<evidence type="ECO:0000313" key="4">
    <source>
        <dbReference type="Proteomes" id="UP000838412"/>
    </source>
</evidence>
<keyword evidence="2" id="KW-0812">Transmembrane</keyword>
<evidence type="ECO:0000256" key="2">
    <source>
        <dbReference type="SAM" id="Phobius"/>
    </source>
</evidence>
<dbReference type="Gene3D" id="2.20.100.10">
    <property type="entry name" value="Thrombospondin type-1 (TSP1) repeat"/>
    <property type="match status" value="1"/>
</dbReference>
<keyword evidence="2" id="KW-0472">Membrane</keyword>
<accession>A0A8K0EX01</accession>
<organism evidence="3 4">
    <name type="scientific">Branchiostoma lanceolatum</name>
    <name type="common">Common lancelet</name>
    <name type="synonym">Amphioxus lanceolatum</name>
    <dbReference type="NCBI Taxonomy" id="7740"/>
    <lineage>
        <taxon>Eukaryota</taxon>
        <taxon>Metazoa</taxon>
        <taxon>Chordata</taxon>
        <taxon>Cephalochordata</taxon>
        <taxon>Leptocardii</taxon>
        <taxon>Amphioxiformes</taxon>
        <taxon>Branchiostomatidae</taxon>
        <taxon>Branchiostoma</taxon>
    </lineage>
</organism>
<dbReference type="OrthoDB" id="10023635at2759"/>
<dbReference type="AlphaFoldDB" id="A0A8K0EX01"/>
<dbReference type="SUPFAM" id="SSF82895">
    <property type="entry name" value="TSP-1 type 1 repeat"/>
    <property type="match status" value="1"/>
</dbReference>
<feature type="region of interest" description="Disordered" evidence="1">
    <location>
        <begin position="400"/>
        <end position="425"/>
    </location>
</feature>
<name>A0A8K0EX01_BRALA</name>
<feature type="compositionally biased region" description="Basic and acidic residues" evidence="1">
    <location>
        <begin position="178"/>
        <end position="194"/>
    </location>
</feature>
<dbReference type="EMBL" id="OV696692">
    <property type="protein sequence ID" value="CAH1269583.1"/>
    <property type="molecule type" value="Genomic_DNA"/>
</dbReference>
<dbReference type="PROSITE" id="PS50092">
    <property type="entry name" value="TSP1"/>
    <property type="match status" value="1"/>
</dbReference>
<reference evidence="3" key="1">
    <citation type="submission" date="2022-01" db="EMBL/GenBank/DDBJ databases">
        <authorList>
            <person name="Braso-Vives M."/>
        </authorList>
    </citation>
    <scope>NUCLEOTIDE SEQUENCE</scope>
</reference>
<keyword evidence="2" id="KW-1133">Transmembrane helix</keyword>
<dbReference type="SMART" id="SM00209">
    <property type="entry name" value="TSP1"/>
    <property type="match status" value="1"/>
</dbReference>
<dbReference type="Proteomes" id="UP000838412">
    <property type="component" value="Chromosome 7"/>
</dbReference>